<gene>
    <name evidence="2" type="ORF">KHW66_02670</name>
</gene>
<proteinExistence type="predicted"/>
<organism evidence="2 3">
    <name type="scientific">Faecalibacterium prausnitzii</name>
    <dbReference type="NCBI Taxonomy" id="853"/>
    <lineage>
        <taxon>Bacteria</taxon>
        <taxon>Bacillati</taxon>
        <taxon>Bacillota</taxon>
        <taxon>Clostridia</taxon>
        <taxon>Eubacteriales</taxon>
        <taxon>Oscillospiraceae</taxon>
        <taxon>Faecalibacterium</taxon>
    </lineage>
</organism>
<name>A0A943FWM1_9FIRM</name>
<evidence type="ECO:0000313" key="3">
    <source>
        <dbReference type="Proteomes" id="UP000733372"/>
    </source>
</evidence>
<sequence length="126" mass="14059">MIFVPLLHYFKCKNQYSGSEDGMRYLLSPGKRSVPDPDGGEGAQKEEAILTVDIWPDPWALDRTDPALRRKMVFPLTDEGRAAAAEYLSSAYSTDLALWKQRPSILDCEPWSPPPKGEDAESGESK</sequence>
<reference evidence="2" key="1">
    <citation type="submission" date="2021-02" db="EMBL/GenBank/DDBJ databases">
        <title>Infant gut strain persistence is associated with maternal origin, phylogeny, and functional potential including surface adhesion and iron acquisition.</title>
        <authorList>
            <person name="Lou Y.C."/>
        </authorList>
    </citation>
    <scope>NUCLEOTIDE SEQUENCE</scope>
    <source>
        <strain evidence="2">L3_101_367G1_dasL3_101_367G1_metabat.metabat.26</strain>
    </source>
</reference>
<dbReference type="Proteomes" id="UP000733372">
    <property type="component" value="Unassembled WGS sequence"/>
</dbReference>
<comment type="caution">
    <text evidence="2">The sequence shown here is derived from an EMBL/GenBank/DDBJ whole genome shotgun (WGS) entry which is preliminary data.</text>
</comment>
<feature type="compositionally biased region" description="Basic and acidic residues" evidence="1">
    <location>
        <begin position="116"/>
        <end position="126"/>
    </location>
</feature>
<evidence type="ECO:0000313" key="2">
    <source>
        <dbReference type="EMBL" id="MBS5686991.1"/>
    </source>
</evidence>
<accession>A0A943FWM1</accession>
<dbReference type="RefSeq" id="WP_270662478.1">
    <property type="nucleotide sequence ID" value="NZ_CP170812.1"/>
</dbReference>
<evidence type="ECO:0000256" key="1">
    <source>
        <dbReference type="SAM" id="MobiDB-lite"/>
    </source>
</evidence>
<feature type="region of interest" description="Disordered" evidence="1">
    <location>
        <begin position="106"/>
        <end position="126"/>
    </location>
</feature>
<dbReference type="EMBL" id="JAGZAM010000003">
    <property type="protein sequence ID" value="MBS5686991.1"/>
    <property type="molecule type" value="Genomic_DNA"/>
</dbReference>
<dbReference type="AlphaFoldDB" id="A0A943FWM1"/>
<protein>
    <submittedName>
        <fullName evidence="2">Uncharacterized protein</fullName>
    </submittedName>
</protein>